<comment type="caution">
    <text evidence="3">The sequence shown here is derived from an EMBL/GenBank/DDBJ whole genome shotgun (WGS) entry which is preliminary data.</text>
</comment>
<dbReference type="Gene3D" id="1.25.10.10">
    <property type="entry name" value="Leucine-rich Repeat Variant"/>
    <property type="match status" value="1"/>
</dbReference>
<feature type="compositionally biased region" description="Basic and acidic residues" evidence="1">
    <location>
        <begin position="466"/>
        <end position="476"/>
    </location>
</feature>
<accession>A0A4U0WPC1</accession>
<dbReference type="AlphaFoldDB" id="A0A4U0WPC1"/>
<feature type="compositionally biased region" description="Basic and acidic residues" evidence="1">
    <location>
        <begin position="68"/>
        <end position="84"/>
    </location>
</feature>
<evidence type="ECO:0000313" key="3">
    <source>
        <dbReference type="EMBL" id="TKA64508.1"/>
    </source>
</evidence>
<feature type="compositionally biased region" description="Low complexity" evidence="1">
    <location>
        <begin position="212"/>
        <end position="232"/>
    </location>
</feature>
<dbReference type="STRING" id="329884.A0A4U0WPC1"/>
<dbReference type="InterPro" id="IPR011989">
    <property type="entry name" value="ARM-like"/>
</dbReference>
<dbReference type="Pfam" id="PF07814">
    <property type="entry name" value="WAPL"/>
    <property type="match status" value="1"/>
</dbReference>
<feature type="region of interest" description="Disordered" evidence="1">
    <location>
        <begin position="1"/>
        <end position="542"/>
    </location>
</feature>
<feature type="compositionally biased region" description="Low complexity" evidence="1">
    <location>
        <begin position="523"/>
        <end position="537"/>
    </location>
</feature>
<feature type="compositionally biased region" description="Low complexity" evidence="1">
    <location>
        <begin position="311"/>
        <end position="320"/>
    </location>
</feature>
<reference evidence="3 4" key="1">
    <citation type="submission" date="2017-03" db="EMBL/GenBank/DDBJ databases">
        <title>Genomes of endolithic fungi from Antarctica.</title>
        <authorList>
            <person name="Coleine C."/>
            <person name="Masonjones S."/>
            <person name="Stajich J.E."/>
        </authorList>
    </citation>
    <scope>NUCLEOTIDE SEQUENCE [LARGE SCALE GENOMIC DNA]</scope>
    <source>
        <strain evidence="3 4">CCFEE 5184</strain>
    </source>
</reference>
<evidence type="ECO:0000313" key="4">
    <source>
        <dbReference type="Proteomes" id="UP000309340"/>
    </source>
</evidence>
<dbReference type="EMBL" id="NAJQ01000830">
    <property type="protein sequence ID" value="TKA64508.1"/>
    <property type="molecule type" value="Genomic_DNA"/>
</dbReference>
<dbReference type="OrthoDB" id="78088at2759"/>
<feature type="compositionally biased region" description="Polar residues" evidence="1">
    <location>
        <begin position="410"/>
        <end position="421"/>
    </location>
</feature>
<feature type="compositionally biased region" description="Polar residues" evidence="1">
    <location>
        <begin position="22"/>
        <end position="34"/>
    </location>
</feature>
<evidence type="ECO:0000259" key="2">
    <source>
        <dbReference type="Pfam" id="PF07814"/>
    </source>
</evidence>
<feature type="compositionally biased region" description="Low complexity" evidence="1">
    <location>
        <begin position="355"/>
        <end position="383"/>
    </location>
</feature>
<dbReference type="InterPro" id="IPR022771">
    <property type="entry name" value="WAPL_C"/>
</dbReference>
<organism evidence="3 4">
    <name type="scientific">Friedmanniomyces simplex</name>
    <dbReference type="NCBI Taxonomy" id="329884"/>
    <lineage>
        <taxon>Eukaryota</taxon>
        <taxon>Fungi</taxon>
        <taxon>Dikarya</taxon>
        <taxon>Ascomycota</taxon>
        <taxon>Pezizomycotina</taxon>
        <taxon>Dothideomycetes</taxon>
        <taxon>Dothideomycetidae</taxon>
        <taxon>Mycosphaerellales</taxon>
        <taxon>Teratosphaeriaceae</taxon>
        <taxon>Friedmanniomyces</taxon>
    </lineage>
</organism>
<feature type="compositionally biased region" description="Low complexity" evidence="1">
    <location>
        <begin position="247"/>
        <end position="256"/>
    </location>
</feature>
<proteinExistence type="predicted"/>
<feature type="region of interest" description="Disordered" evidence="1">
    <location>
        <begin position="576"/>
        <end position="603"/>
    </location>
</feature>
<feature type="domain" description="Wings apart-like protein C-terminal" evidence="2">
    <location>
        <begin position="606"/>
        <end position="951"/>
    </location>
</feature>
<keyword evidence="4" id="KW-1185">Reference proteome</keyword>
<feature type="compositionally biased region" description="Polar residues" evidence="1">
    <location>
        <begin position="201"/>
        <end position="211"/>
    </location>
</feature>
<dbReference type="Proteomes" id="UP000309340">
    <property type="component" value="Unassembled WGS sequence"/>
</dbReference>
<sequence length="1093" mass="116319">MATVSAAPVQRPKKLVRYGKATSRTTWSTTNASQWLEDDDDENATPKQAPSREVTVKESYAIQKAGSAKREEKVEAKKREEVKKQVMKPIKSKPKADDPFDVPSSEDEARTEFVLTHVSPPRVSTKRALVDDTASKSTELAPWEKARVGPISKPQRAGNARLEDLPEVDAEQGTARIGGGRKVSPRNSSHIPPAQEEAAAISQTAKNNGQPTSAAARLAARRQQAGTTQTTTSDAIKPKSASKKRAGAAADAAVAAPRKRSRKSPPAGNGQQDADVSSRPVCEIPGPSAEPATMEVDVYAFPDDPAEHAASKPASATAKPKATRIRRTETSSSPMPTPKKGVSAPARLSERLPPDTDSTDSPSRSPSILRSRSSTPRRSAPPAGNAPPSTPPALVGSSPQTAVKAAGTLTPRQAQLWSQLLASDPPAPTPSSLAIKELTLSGQRRTSGAGVSHPRTLLQSSSDVTGMDRRRTRLVDQLKASMPSSDGDSSVEDSDEEMEDVVTHSKIPLKDPAKPEEADDGAARNQQSQSQSQSAAAEAGPRITYARTRSYLPEDNLEDGLMFDLPSVTPLRAPILSHEPSKSNMDSQKSAFDLDESEGEGAPGRMRTIHELRAAGRNNRFMQETEGLLEDIADQVTSARSRRRGALVELATKLMDKSYVARFIGQGFEHMLVAEVAAGQEDPTADFVLAAAFAFLLVAEPAEHSVVLLKSGGILAWLAAILCKDVEVGKLAKDRKSNMSKAAQGTLLDFAKSVQTHTSLWSELDPSPITPRLVALRTLDLLVGRLRRLGDKGELLDAAQLDMVLPQTTAKVNSSSADLSIAISLLEALSSSAQILAWPTNLLERLATMLPTLSKTANVPTHTVFLALRLTLNITNDNARNCDLFARAETVHYLLSLVQTGFAALDDTLISPLEKTATTSNDDKNQHAALSYDLLVLALGSTINLFEHSARARSHALTPITPNTPTALLDSLVTTLIQAQSRIASATSLAESSQNVAFGYLAVALANLCQDPSAREYVAGKLAGVAADGSGGGHGSKKSGGLGLLVAAVEEFVRHHQRVDFQLEAFGGEEGAGVWGGFTEKLRGVLGRLVEVA</sequence>
<name>A0A4U0WPC1_9PEZI</name>
<evidence type="ECO:0000256" key="1">
    <source>
        <dbReference type="SAM" id="MobiDB-lite"/>
    </source>
</evidence>
<protein>
    <recommendedName>
        <fullName evidence="2">Wings apart-like protein C-terminal domain-containing protein</fullName>
    </recommendedName>
</protein>
<feature type="compositionally biased region" description="Acidic residues" evidence="1">
    <location>
        <begin position="489"/>
        <end position="500"/>
    </location>
</feature>
<gene>
    <name evidence="3" type="ORF">B0A55_10523</name>
</gene>